<proteinExistence type="predicted"/>
<evidence type="ECO:0000313" key="2">
    <source>
        <dbReference type="Proteomes" id="UP000256373"/>
    </source>
</evidence>
<accession>A0A3D8Y4C3</accession>
<dbReference type="RefSeq" id="WP_115833625.1">
    <property type="nucleotide sequence ID" value="NZ_QNUL01000030.1"/>
</dbReference>
<name>A0A3D8Y4C3_9BACT</name>
<keyword evidence="2" id="KW-1185">Reference proteome</keyword>
<evidence type="ECO:0000313" key="1">
    <source>
        <dbReference type="EMBL" id="REA57158.1"/>
    </source>
</evidence>
<reference evidence="1 2" key="1">
    <citation type="submission" date="2018-07" db="EMBL/GenBank/DDBJ databases">
        <title>Dyadobacter roseus sp. nov., isolated from rose rhizosphere soil.</title>
        <authorList>
            <person name="Chen L."/>
        </authorList>
    </citation>
    <scope>NUCLEOTIDE SEQUENCE [LARGE SCALE GENOMIC DNA]</scope>
    <source>
        <strain evidence="1 2">RS19</strain>
    </source>
</reference>
<organism evidence="1 2">
    <name type="scientific">Dyadobacter luteus</name>
    <dbReference type="NCBI Taxonomy" id="2259619"/>
    <lineage>
        <taxon>Bacteria</taxon>
        <taxon>Pseudomonadati</taxon>
        <taxon>Bacteroidota</taxon>
        <taxon>Cytophagia</taxon>
        <taxon>Cytophagales</taxon>
        <taxon>Spirosomataceae</taxon>
        <taxon>Dyadobacter</taxon>
    </lineage>
</organism>
<gene>
    <name evidence="1" type="ORF">DSL64_24690</name>
</gene>
<comment type="caution">
    <text evidence="1">The sequence shown here is derived from an EMBL/GenBank/DDBJ whole genome shotgun (WGS) entry which is preliminary data.</text>
</comment>
<dbReference type="Proteomes" id="UP000256373">
    <property type="component" value="Unassembled WGS sequence"/>
</dbReference>
<protein>
    <submittedName>
        <fullName evidence="1">Uncharacterized protein</fullName>
    </submittedName>
</protein>
<dbReference type="EMBL" id="QNUL01000030">
    <property type="protein sequence ID" value="REA57158.1"/>
    <property type="molecule type" value="Genomic_DNA"/>
</dbReference>
<sequence length="80" mass="9258">MIVTHEIIAFLENPDFKKRVLDPSGELDHFRDGFCGDCPVKKQAFDKATDILRAMNEQFREDMPESDSVDRMLKKILSAR</sequence>
<dbReference type="AlphaFoldDB" id="A0A3D8Y4C3"/>